<sequence>MSFEATLTRRQNLKQKLRNRERVFGGWVSYPDPSIVETFARAGFDFIAIDMEHTTISLEQARHIITSCQAEGTTCLPRPVSHSNDIFKPLLEAGADGLIVQMVETKEQVRALIDHVKFPPIGRRSYGVNRAHGYGFDFDRYITSWNDASTVMLQVESIAGVENIEELLSFDEVDAVMVGPYDISGSLGLPGQTNHPRVREAAAKVVEACKRHGKGCCTQVAHVTPEAVQDVFDQGYTFVILGSDLFVLWKWAELTRSVVNQFKGAQNNVEIR</sequence>
<evidence type="ECO:0000256" key="2">
    <source>
        <dbReference type="ARBA" id="ARBA00022723"/>
    </source>
</evidence>
<dbReference type="OrthoDB" id="9802624at2"/>
<dbReference type="InterPro" id="IPR040442">
    <property type="entry name" value="Pyrv_kinase-like_dom_sf"/>
</dbReference>
<dbReference type="PANTHER" id="PTHR30502">
    <property type="entry name" value="2-KETO-3-DEOXY-L-RHAMNONATE ALDOLASE"/>
    <property type="match status" value="1"/>
</dbReference>
<dbReference type="Pfam" id="PF03328">
    <property type="entry name" value="HpcH_HpaI"/>
    <property type="match status" value="1"/>
</dbReference>
<name>J0WA91_RHILT</name>
<evidence type="ECO:0000256" key="3">
    <source>
        <dbReference type="ARBA" id="ARBA00023239"/>
    </source>
</evidence>
<dbReference type="SUPFAM" id="SSF51621">
    <property type="entry name" value="Phosphoenolpyruvate/pyruvate domain"/>
    <property type="match status" value="1"/>
</dbReference>
<protein>
    <submittedName>
        <fullName evidence="5">2,4-dihydroxyhept-2-ene-1,7-dioic acid aldolase</fullName>
    </submittedName>
</protein>
<evidence type="ECO:0000313" key="6">
    <source>
        <dbReference type="Proteomes" id="UP000005732"/>
    </source>
</evidence>
<dbReference type="AlphaFoldDB" id="J0WA91"/>
<dbReference type="EMBL" id="JH719395">
    <property type="protein sequence ID" value="EJC82681.1"/>
    <property type="molecule type" value="Genomic_DNA"/>
</dbReference>
<dbReference type="Proteomes" id="UP000005732">
    <property type="component" value="Unassembled WGS sequence"/>
</dbReference>
<dbReference type="GO" id="GO:0016832">
    <property type="term" value="F:aldehyde-lyase activity"/>
    <property type="evidence" value="ECO:0007669"/>
    <property type="project" value="TreeGrafter"/>
</dbReference>
<reference evidence="5 6" key="1">
    <citation type="submission" date="2012-02" db="EMBL/GenBank/DDBJ databases">
        <title>Improved High-Quality Draft Sequence of Rhizobium leguminosarum bv. trifolii WSM2297.</title>
        <authorList>
            <consortium name="US DOE Joint Genome Institute"/>
            <person name="Lucas S."/>
            <person name="Han J."/>
            <person name="Lapidus A."/>
            <person name="Cheng J.-F."/>
            <person name="Goodwin L."/>
            <person name="Pitluck S."/>
            <person name="Peters L."/>
            <person name="Ovchinnikova G."/>
            <person name="Zhang X."/>
            <person name="Detter J.C."/>
            <person name="Han C."/>
            <person name="Tapia R."/>
            <person name="Land M."/>
            <person name="Hauser L."/>
            <person name="Kyrpides N."/>
            <person name="Ivanova N."/>
            <person name="Pagani I."/>
            <person name="Brau L."/>
            <person name="Yates R."/>
            <person name="O'Hara G."/>
            <person name="Rui T."/>
            <person name="Howieson J."/>
            <person name="Reeve W."/>
            <person name="Woyke T."/>
        </authorList>
    </citation>
    <scope>NUCLEOTIDE SEQUENCE [LARGE SCALE GENOMIC DNA]</scope>
    <source>
        <strain evidence="5 6">WSM2297</strain>
    </source>
</reference>
<evidence type="ECO:0000259" key="4">
    <source>
        <dbReference type="Pfam" id="PF03328"/>
    </source>
</evidence>
<dbReference type="RefSeq" id="WP_003584411.1">
    <property type="nucleotide sequence ID" value="NZ_JH719395.1"/>
</dbReference>
<dbReference type="PANTHER" id="PTHR30502:SF0">
    <property type="entry name" value="PHOSPHOENOLPYRUVATE CARBOXYLASE FAMILY PROTEIN"/>
    <property type="match status" value="1"/>
</dbReference>
<organism evidence="5 6">
    <name type="scientific">Rhizobium leguminosarum bv. trifolii WSM2297</name>
    <dbReference type="NCBI Taxonomy" id="754762"/>
    <lineage>
        <taxon>Bacteria</taxon>
        <taxon>Pseudomonadati</taxon>
        <taxon>Pseudomonadota</taxon>
        <taxon>Alphaproteobacteria</taxon>
        <taxon>Hyphomicrobiales</taxon>
        <taxon>Rhizobiaceae</taxon>
        <taxon>Rhizobium/Agrobacterium group</taxon>
        <taxon>Rhizobium</taxon>
    </lineage>
</organism>
<dbReference type="GO" id="GO:0005737">
    <property type="term" value="C:cytoplasm"/>
    <property type="evidence" value="ECO:0007669"/>
    <property type="project" value="TreeGrafter"/>
</dbReference>
<dbReference type="InterPro" id="IPR005000">
    <property type="entry name" value="Aldolase/citrate-lyase_domain"/>
</dbReference>
<dbReference type="Gene3D" id="3.20.20.60">
    <property type="entry name" value="Phosphoenolpyruvate-binding domains"/>
    <property type="match status" value="1"/>
</dbReference>
<proteinExistence type="inferred from homology"/>
<gene>
    <name evidence="5" type="ORF">Rleg4DRAFT_4406</name>
</gene>
<keyword evidence="2" id="KW-0479">Metal-binding</keyword>
<accession>J0WA91</accession>
<dbReference type="GO" id="GO:0046872">
    <property type="term" value="F:metal ion binding"/>
    <property type="evidence" value="ECO:0007669"/>
    <property type="project" value="UniProtKB-KW"/>
</dbReference>
<dbReference type="InterPro" id="IPR050251">
    <property type="entry name" value="HpcH-HpaI_aldolase"/>
</dbReference>
<evidence type="ECO:0000313" key="5">
    <source>
        <dbReference type="EMBL" id="EJC82681.1"/>
    </source>
</evidence>
<evidence type="ECO:0000256" key="1">
    <source>
        <dbReference type="ARBA" id="ARBA00005568"/>
    </source>
</evidence>
<dbReference type="HOGENOM" id="CLU_059964_4_1_5"/>
<keyword evidence="3" id="KW-0456">Lyase</keyword>
<feature type="domain" description="HpcH/HpaI aldolase/citrate lyase" evidence="4">
    <location>
        <begin position="27"/>
        <end position="248"/>
    </location>
</feature>
<dbReference type="InterPro" id="IPR015813">
    <property type="entry name" value="Pyrv/PenolPyrv_kinase-like_dom"/>
</dbReference>
<comment type="similarity">
    <text evidence="1">Belongs to the HpcH/HpaI aldolase family.</text>
</comment>